<organism evidence="1 2">
    <name type="scientific">Levilactobacillus angrenensis</name>
    <dbReference type="NCBI Taxonomy" id="2486020"/>
    <lineage>
        <taxon>Bacteria</taxon>
        <taxon>Bacillati</taxon>
        <taxon>Bacillota</taxon>
        <taxon>Bacilli</taxon>
        <taxon>Lactobacillales</taxon>
        <taxon>Lactobacillaceae</taxon>
        <taxon>Levilactobacillus</taxon>
    </lineage>
</organism>
<evidence type="ECO:0000313" key="2">
    <source>
        <dbReference type="Proteomes" id="UP001596258"/>
    </source>
</evidence>
<dbReference type="Proteomes" id="UP001596258">
    <property type="component" value="Unassembled WGS sequence"/>
</dbReference>
<evidence type="ECO:0008006" key="3">
    <source>
        <dbReference type="Google" id="ProtNLM"/>
    </source>
</evidence>
<dbReference type="EMBL" id="JBHSSO010000069">
    <property type="protein sequence ID" value="MFC6290649.1"/>
    <property type="molecule type" value="Genomic_DNA"/>
</dbReference>
<accession>A0ABW1UDW1</accession>
<keyword evidence="2" id="KW-1185">Reference proteome</keyword>
<reference evidence="2" key="1">
    <citation type="journal article" date="2019" name="Int. J. Syst. Evol. Microbiol.">
        <title>The Global Catalogue of Microorganisms (GCM) 10K type strain sequencing project: providing services to taxonomists for standard genome sequencing and annotation.</title>
        <authorList>
            <consortium name="The Broad Institute Genomics Platform"/>
            <consortium name="The Broad Institute Genome Sequencing Center for Infectious Disease"/>
            <person name="Wu L."/>
            <person name="Ma J."/>
        </authorList>
    </citation>
    <scope>NUCLEOTIDE SEQUENCE [LARGE SCALE GENOMIC DNA]</scope>
    <source>
        <strain evidence="2">CCM 8893</strain>
    </source>
</reference>
<name>A0ABW1UDW1_9LACO</name>
<comment type="caution">
    <text evidence="1">The sequence shown here is derived from an EMBL/GenBank/DDBJ whole genome shotgun (WGS) entry which is preliminary data.</text>
</comment>
<evidence type="ECO:0000313" key="1">
    <source>
        <dbReference type="EMBL" id="MFC6290649.1"/>
    </source>
</evidence>
<sequence length="67" mass="7426">MADKTCPYCHGKADLNDPANSDFQVFVDTSDTGYPVILVEYYDGDGDSTRVINYCPMCGRRLVGEEP</sequence>
<protein>
    <recommendedName>
        <fullName evidence="3">Small CPxCG-related zinc finger protein</fullName>
    </recommendedName>
</protein>
<dbReference type="RefSeq" id="WP_125575333.1">
    <property type="nucleotide sequence ID" value="NZ_JBHSSO010000069.1"/>
</dbReference>
<proteinExistence type="predicted"/>
<gene>
    <name evidence="1" type="ORF">ACFP1M_10750</name>
</gene>